<dbReference type="EMBL" id="JPRH01000001">
    <property type="protein sequence ID" value="KFF14798.1"/>
    <property type="molecule type" value="Genomic_DNA"/>
</dbReference>
<reference evidence="1 2" key="1">
    <citation type="submission" date="2014-07" db="EMBL/GenBank/DDBJ databases">
        <title>Genome of Chryseobacterium soli DSM 19298.</title>
        <authorList>
            <person name="Stropko S.J."/>
            <person name="Pipes S.E."/>
            <person name="Newman J."/>
        </authorList>
    </citation>
    <scope>NUCLEOTIDE SEQUENCE [LARGE SCALE GENOMIC DNA]</scope>
    <source>
        <strain evidence="1 2">DSM 19298</strain>
    </source>
</reference>
<evidence type="ECO:0008006" key="3">
    <source>
        <dbReference type="Google" id="ProtNLM"/>
    </source>
</evidence>
<dbReference type="STRING" id="445961.IW15_05025"/>
<dbReference type="AlphaFoldDB" id="A0A086ADN4"/>
<protein>
    <recommendedName>
        <fullName evidence="3">Lipoprotein</fullName>
    </recommendedName>
</protein>
<name>A0A086ADN4_9FLAO</name>
<proteinExistence type="predicted"/>
<comment type="caution">
    <text evidence="1">The sequence shown here is derived from an EMBL/GenBank/DDBJ whole genome shotgun (WGS) entry which is preliminary data.</text>
</comment>
<dbReference type="Proteomes" id="UP000028705">
    <property type="component" value="Unassembled WGS sequence"/>
</dbReference>
<sequence length="177" mass="20693">MKNETMKKILFAGLLILLTSCTKNPDIHTIISSNKLIKEIDELIADSNEKKTVKFITVSGIVEPEKKEVELLLANNQPVFIKENSPRINKEIQSKKYGYFTYKGYEFLVDEKLKNTFKLKYEDFDHMKQHFVIQEQFSKKEDVVNKKWRAMHIQYNTAKDSVEFSTISELTVPDSSY</sequence>
<dbReference type="PROSITE" id="PS51257">
    <property type="entry name" value="PROKAR_LIPOPROTEIN"/>
    <property type="match status" value="1"/>
</dbReference>
<gene>
    <name evidence="1" type="ORF">IW15_05025</name>
</gene>
<keyword evidence="2" id="KW-1185">Reference proteome</keyword>
<accession>A0A086ADN4</accession>
<evidence type="ECO:0000313" key="1">
    <source>
        <dbReference type="EMBL" id="KFF14798.1"/>
    </source>
</evidence>
<organism evidence="1 2">
    <name type="scientific">Chryseobacterium soli</name>
    <dbReference type="NCBI Taxonomy" id="445961"/>
    <lineage>
        <taxon>Bacteria</taxon>
        <taxon>Pseudomonadati</taxon>
        <taxon>Bacteroidota</taxon>
        <taxon>Flavobacteriia</taxon>
        <taxon>Flavobacteriales</taxon>
        <taxon>Weeksellaceae</taxon>
        <taxon>Chryseobacterium group</taxon>
        <taxon>Chryseobacterium</taxon>
    </lineage>
</organism>
<evidence type="ECO:0000313" key="2">
    <source>
        <dbReference type="Proteomes" id="UP000028705"/>
    </source>
</evidence>